<keyword evidence="1" id="KW-1133">Transmembrane helix</keyword>
<dbReference type="Proteomes" id="UP000824988">
    <property type="component" value="Chromosome"/>
</dbReference>
<gene>
    <name evidence="2" type="primary">actII-3</name>
    <name evidence="2" type="ORF">MoryE10_24370</name>
</gene>
<dbReference type="RefSeq" id="WP_221047205.1">
    <property type="nucleotide sequence ID" value="NZ_AP019782.1"/>
</dbReference>
<keyword evidence="1" id="KW-0812">Transmembrane</keyword>
<keyword evidence="1" id="KW-0472">Membrane</keyword>
<evidence type="ECO:0000313" key="3">
    <source>
        <dbReference type="Proteomes" id="UP000824988"/>
    </source>
</evidence>
<evidence type="ECO:0000313" key="2">
    <source>
        <dbReference type="EMBL" id="BBL71831.1"/>
    </source>
</evidence>
<feature type="transmembrane region" description="Helical" evidence="1">
    <location>
        <begin position="714"/>
        <end position="735"/>
    </location>
</feature>
<dbReference type="KEGG" id="moz:MoryE10_24370"/>
<feature type="transmembrane region" description="Helical" evidence="1">
    <location>
        <begin position="657"/>
        <end position="678"/>
    </location>
</feature>
<proteinExistence type="predicted"/>
<dbReference type="InterPro" id="IPR050545">
    <property type="entry name" value="Mycobact_MmpL"/>
</dbReference>
<keyword evidence="3" id="KW-1185">Reference proteome</keyword>
<accession>A0A8D5AIY3</accession>
<sequence length="769" mass="82446">MSFAWRKRWFLLSLPLLLAATAWIIRVDTDLNAFFTATDSEDARLLSDLLQAGELSRRYLLVVEAQPGTKADAVSLGAFSAKLVSRLAELEGVERVWPANEPPREWLAAVRSYAPYHARLFSLAPRTEAAALFDADGLAARAEGLKQALLSPQGGFVKAIAKQDPLLLSLRGFQGLQGRFERQAARDGGGALVLQSRPAALDSEAQERLQAAIRAAFDQSNGAAGGVFRLSMAGVPVFSAAAHAEIGRDVTLVSTVSSLAVVLVFLLLFRSFSALHWVMLVQIAAFVAGTLVIALVFEHVHSLTLALGASLIGICTDYPMHVMVHCAKHRNTPLAAACLLWPSLAMGGLTTVVGYAALGLTGFPGFEQIAVFAFASIAASLGLTRWVLPALLAHSSIHAAHLPGIAAWVDFCARRRKALLAAFTACVVLAGLALPQLRWMDDLQKLAMDMGPMKRQDEAVRAHFSGIEPGRFVLVQAGDLETALIRSEAAERRLQALKQAGVVSEYHGLFPWLASRQLQAENAAAYEQALVPAFQEAWRAALGQAGLAVDKLGVLAPPAPEFLDPRAVLAGPVGQVLSGQVMESENGVALALWLGEHDPAKLAEGLAGLEGTRYFSQKDQLDRLAAQYRDRSLAMLAVGIAVMSLFIWLQQRDLRKVALTLLPSVASVLFIFATWALLGEEVSFLHVIGLLLSISLCVDYGIFFMDNRGRDTDVTYHAIASSTLTTLASFGAMGLGKTPTLPILALSVSLGVTLGFLLCPLLIQQSDQS</sequence>
<evidence type="ECO:0000256" key="1">
    <source>
        <dbReference type="SAM" id="Phobius"/>
    </source>
</evidence>
<feature type="transmembrane region" description="Helical" evidence="1">
    <location>
        <begin position="741"/>
        <end position="763"/>
    </location>
</feature>
<feature type="transmembrane region" description="Helical" evidence="1">
    <location>
        <begin position="369"/>
        <end position="388"/>
    </location>
</feature>
<feature type="transmembrane region" description="Helical" evidence="1">
    <location>
        <begin position="334"/>
        <end position="357"/>
    </location>
</feature>
<dbReference type="PANTHER" id="PTHR33406">
    <property type="entry name" value="MEMBRANE PROTEIN MJ1562-RELATED"/>
    <property type="match status" value="1"/>
</dbReference>
<dbReference type="GO" id="GO:0005886">
    <property type="term" value="C:plasma membrane"/>
    <property type="evidence" value="ECO:0007669"/>
    <property type="project" value="TreeGrafter"/>
</dbReference>
<name>A0A8D5AIY3_9GAMM</name>
<feature type="transmembrane region" description="Helical" evidence="1">
    <location>
        <begin position="418"/>
        <end position="437"/>
    </location>
</feature>
<feature type="transmembrane region" description="Helical" evidence="1">
    <location>
        <begin position="633"/>
        <end position="650"/>
    </location>
</feature>
<protein>
    <submittedName>
        <fullName evidence="2">Membrane protein</fullName>
    </submittedName>
</protein>
<feature type="transmembrane region" description="Helical" evidence="1">
    <location>
        <begin position="684"/>
        <end position="702"/>
    </location>
</feature>
<dbReference type="PANTHER" id="PTHR33406:SF13">
    <property type="entry name" value="MEMBRANE PROTEIN YDFJ"/>
    <property type="match status" value="1"/>
</dbReference>
<feature type="transmembrane region" description="Helical" evidence="1">
    <location>
        <begin position="276"/>
        <end position="297"/>
    </location>
</feature>
<dbReference type="AlphaFoldDB" id="A0A8D5AIY3"/>
<dbReference type="EMBL" id="AP019782">
    <property type="protein sequence ID" value="BBL71831.1"/>
    <property type="molecule type" value="Genomic_DNA"/>
</dbReference>
<reference evidence="2" key="1">
    <citation type="submission" date="2019-06" db="EMBL/GenBank/DDBJ databases">
        <title>Complete genome sequence of Methylogaea oryzae strain JCM16910.</title>
        <authorList>
            <person name="Asakawa S."/>
        </authorList>
    </citation>
    <scope>NUCLEOTIDE SEQUENCE</scope>
    <source>
        <strain evidence="2">E10</strain>
    </source>
</reference>
<organism evidence="2 3">
    <name type="scientific">Methylogaea oryzae</name>
    <dbReference type="NCBI Taxonomy" id="1295382"/>
    <lineage>
        <taxon>Bacteria</taxon>
        <taxon>Pseudomonadati</taxon>
        <taxon>Pseudomonadota</taxon>
        <taxon>Gammaproteobacteria</taxon>
        <taxon>Methylococcales</taxon>
        <taxon>Methylococcaceae</taxon>
        <taxon>Methylogaea</taxon>
    </lineage>
</organism>
<feature type="transmembrane region" description="Helical" evidence="1">
    <location>
        <begin position="303"/>
        <end position="322"/>
    </location>
</feature>
<feature type="transmembrane region" description="Helical" evidence="1">
    <location>
        <begin position="250"/>
        <end position="269"/>
    </location>
</feature>